<evidence type="ECO:0000256" key="6">
    <source>
        <dbReference type="SAM" id="SignalP"/>
    </source>
</evidence>
<feature type="chain" id="PRO_5008060232" description="Curli production assembly/transport component CsgG" evidence="6">
    <location>
        <begin position="25"/>
        <end position="473"/>
    </location>
</feature>
<accession>A0A177E8Z2</accession>
<dbReference type="Gene3D" id="3.40.50.10610">
    <property type="entry name" value="ABC-type transport auxiliary lipoprotein component"/>
    <property type="match status" value="1"/>
</dbReference>
<dbReference type="OrthoDB" id="37450at2"/>
<keyword evidence="8" id="KW-1185">Reference proteome</keyword>
<dbReference type="PANTHER" id="PTHR41164">
    <property type="entry name" value="CURLI PRODUCTION ASSEMBLY/TRANSPORT COMPONENT CSGG"/>
    <property type="match status" value="1"/>
</dbReference>
<dbReference type="InterPro" id="IPR013320">
    <property type="entry name" value="ConA-like_dom_sf"/>
</dbReference>
<keyword evidence="1" id="KW-1003">Cell membrane</keyword>
<keyword evidence="5" id="KW-0449">Lipoprotein</keyword>
<sequence length="473" mass="50489">MRKFNFWMVLMAVVGLVLSSCVSSGVQTQVDTTGPSAGEVLTYTGPKARIAVASFKCKAAKCGGQIGEGIADMLATALFRSGRFIVLERGEGLKAIKEELALGQSGYVRPDAAPQVGQMEGADILVVGAITAFEPDAGGFDAGGAIGHLPFLGGVKLGKKEAYIAVDLRLIDVRTGRVINATTVEGKASSWKIGGLGGGIFGDIGLGGGLQVYKNTPMEKAIRVMLNNAVEAIAKLVPENYYRWGQEGAVKPVPKPTATAQAPTSQAAASSNIVGGQSATGGIVGGGENFVPGKKVLFAEDFSEYNIGDIPTKINIVEGQVEVASFAGKKWMRALAGGRVIAEKKIKLPANFAVEWEVYFSKPGIGHAMFLGPARNPFSKDTLHWNSGWRYPRWSNKEIKTVKLHPGKIYHFAVQQKDGMIKVYINGRRVYQEPLGIVGATTPNRDQVTFGIWDYNPAEGYECLITNIKVTAY</sequence>
<evidence type="ECO:0000256" key="4">
    <source>
        <dbReference type="ARBA" id="ARBA00023139"/>
    </source>
</evidence>
<proteinExistence type="predicted"/>
<dbReference type="InterPro" id="IPR005534">
    <property type="entry name" value="Curli_assmbl/transp-comp_CsgG"/>
</dbReference>
<feature type="signal peptide" evidence="6">
    <location>
        <begin position="1"/>
        <end position="24"/>
    </location>
</feature>
<dbReference type="STRING" id="1795632.TH606_04410"/>
<protein>
    <recommendedName>
        <fullName evidence="9">Curli production assembly/transport component CsgG</fullName>
    </recommendedName>
</protein>
<dbReference type="PROSITE" id="PS51257">
    <property type="entry name" value="PROKAR_LIPOPROTEIN"/>
    <property type="match status" value="1"/>
</dbReference>
<evidence type="ECO:0000256" key="2">
    <source>
        <dbReference type="ARBA" id="ARBA00022729"/>
    </source>
</evidence>
<name>A0A177E8Z2_9BACT</name>
<keyword evidence="3" id="KW-0472">Membrane</keyword>
<evidence type="ECO:0000313" key="8">
    <source>
        <dbReference type="Proteomes" id="UP000076964"/>
    </source>
</evidence>
<dbReference type="Pfam" id="PF03783">
    <property type="entry name" value="CsgG"/>
    <property type="match status" value="1"/>
</dbReference>
<dbReference type="Proteomes" id="UP000076964">
    <property type="component" value="Unassembled WGS sequence"/>
</dbReference>
<gene>
    <name evidence="7" type="ORF">TH606_04410</name>
</gene>
<evidence type="ECO:0000313" key="7">
    <source>
        <dbReference type="EMBL" id="OAG27880.1"/>
    </source>
</evidence>
<dbReference type="PANTHER" id="PTHR41164:SF1">
    <property type="entry name" value="CURLI PRODUCTION ASSEMBLY_TRANSPORT COMPONENT CSGG"/>
    <property type="match status" value="1"/>
</dbReference>
<organism evidence="7 8">
    <name type="scientific">Thermodesulfatator autotrophicus</name>
    <dbReference type="NCBI Taxonomy" id="1795632"/>
    <lineage>
        <taxon>Bacteria</taxon>
        <taxon>Pseudomonadati</taxon>
        <taxon>Thermodesulfobacteriota</taxon>
        <taxon>Thermodesulfobacteria</taxon>
        <taxon>Thermodesulfobacteriales</taxon>
        <taxon>Thermodesulfatatoraceae</taxon>
        <taxon>Thermodesulfatator</taxon>
    </lineage>
</organism>
<dbReference type="GO" id="GO:0030288">
    <property type="term" value="C:outer membrane-bounded periplasmic space"/>
    <property type="evidence" value="ECO:0007669"/>
    <property type="project" value="InterPro"/>
</dbReference>
<evidence type="ECO:0000256" key="1">
    <source>
        <dbReference type="ARBA" id="ARBA00022475"/>
    </source>
</evidence>
<dbReference type="RefSeq" id="WP_068541640.1">
    <property type="nucleotide sequence ID" value="NZ_LSFI01000017.1"/>
</dbReference>
<comment type="caution">
    <text evidence="7">The sequence shown here is derived from an EMBL/GenBank/DDBJ whole genome shotgun (WGS) entry which is preliminary data.</text>
</comment>
<evidence type="ECO:0000256" key="5">
    <source>
        <dbReference type="ARBA" id="ARBA00023288"/>
    </source>
</evidence>
<dbReference type="AlphaFoldDB" id="A0A177E8Z2"/>
<dbReference type="SUPFAM" id="SSF49899">
    <property type="entry name" value="Concanavalin A-like lectins/glucanases"/>
    <property type="match status" value="1"/>
</dbReference>
<dbReference type="EMBL" id="LSFI01000017">
    <property type="protein sequence ID" value="OAG27880.1"/>
    <property type="molecule type" value="Genomic_DNA"/>
</dbReference>
<keyword evidence="4" id="KW-0564">Palmitate</keyword>
<evidence type="ECO:0008006" key="9">
    <source>
        <dbReference type="Google" id="ProtNLM"/>
    </source>
</evidence>
<evidence type="ECO:0000256" key="3">
    <source>
        <dbReference type="ARBA" id="ARBA00023136"/>
    </source>
</evidence>
<keyword evidence="2 6" id="KW-0732">Signal</keyword>
<reference evidence="7 8" key="1">
    <citation type="submission" date="2016-02" db="EMBL/GenBank/DDBJ databases">
        <title>Draft genome sequence of Thermodesulfatator sp. S606.</title>
        <authorList>
            <person name="Lai Q."/>
            <person name="Cao J."/>
            <person name="Dupont S."/>
            <person name="Shao Z."/>
            <person name="Jebbar M."/>
            <person name="Alain K."/>
        </authorList>
    </citation>
    <scope>NUCLEOTIDE SEQUENCE [LARGE SCALE GENOMIC DNA]</scope>
    <source>
        <strain evidence="7 8">S606</strain>
    </source>
</reference>